<sequence>MKAVCIVFLSLAVLVATEEPKETVVIAEEAKDEAAVVAEEPKEIRDMKALQHAYAFAIPYGYAATHSKFAATPFAYGANSAKFAVTPYENAYTAAPYYGYTAPYYGYAAPVAFGAAPVAFAAPVKFTTQTYPFGYGTAQPYQLGSTQNYPSDTAKQQYINYAPQYAGYQNTGFPYSYGYGNEFTVVPNFLATAPHAYSFKLQNSAKEQPTSYLHENFPFTYPYYAFAGFPVTAKE</sequence>
<reference evidence="2" key="1">
    <citation type="submission" date="2021-11" db="EMBL/GenBank/DDBJ databases">
        <authorList>
            <person name="Schell T."/>
        </authorList>
    </citation>
    <scope>NUCLEOTIDE SEQUENCE</scope>
    <source>
        <strain evidence="2">M5</strain>
    </source>
</reference>
<evidence type="ECO:0000313" key="2">
    <source>
        <dbReference type="EMBL" id="CAH0110346.1"/>
    </source>
</evidence>
<feature type="chain" id="PRO_5035162038" description="Cuticular protein" evidence="1">
    <location>
        <begin position="18"/>
        <end position="235"/>
    </location>
</feature>
<gene>
    <name evidence="2" type="ORF">DGAL_LOCUS13910</name>
</gene>
<dbReference type="AlphaFoldDB" id="A0A8J2RVR5"/>
<organism evidence="2 3">
    <name type="scientific">Daphnia galeata</name>
    <dbReference type="NCBI Taxonomy" id="27404"/>
    <lineage>
        <taxon>Eukaryota</taxon>
        <taxon>Metazoa</taxon>
        <taxon>Ecdysozoa</taxon>
        <taxon>Arthropoda</taxon>
        <taxon>Crustacea</taxon>
        <taxon>Branchiopoda</taxon>
        <taxon>Diplostraca</taxon>
        <taxon>Cladocera</taxon>
        <taxon>Anomopoda</taxon>
        <taxon>Daphniidae</taxon>
        <taxon>Daphnia</taxon>
    </lineage>
</organism>
<evidence type="ECO:0008006" key="4">
    <source>
        <dbReference type="Google" id="ProtNLM"/>
    </source>
</evidence>
<evidence type="ECO:0000313" key="3">
    <source>
        <dbReference type="Proteomes" id="UP000789390"/>
    </source>
</evidence>
<dbReference type="EMBL" id="CAKKLH010000303">
    <property type="protein sequence ID" value="CAH0110346.1"/>
    <property type="molecule type" value="Genomic_DNA"/>
</dbReference>
<keyword evidence="1" id="KW-0732">Signal</keyword>
<proteinExistence type="predicted"/>
<keyword evidence="3" id="KW-1185">Reference proteome</keyword>
<protein>
    <recommendedName>
        <fullName evidence="4">Cuticular protein</fullName>
    </recommendedName>
</protein>
<comment type="caution">
    <text evidence="2">The sequence shown here is derived from an EMBL/GenBank/DDBJ whole genome shotgun (WGS) entry which is preliminary data.</text>
</comment>
<evidence type="ECO:0000256" key="1">
    <source>
        <dbReference type="SAM" id="SignalP"/>
    </source>
</evidence>
<feature type="signal peptide" evidence="1">
    <location>
        <begin position="1"/>
        <end position="17"/>
    </location>
</feature>
<accession>A0A8J2RVR5</accession>
<dbReference type="OrthoDB" id="10547290at2759"/>
<dbReference type="Proteomes" id="UP000789390">
    <property type="component" value="Unassembled WGS sequence"/>
</dbReference>
<name>A0A8J2RVR5_9CRUS</name>